<gene>
    <name evidence="1" type="ORF">C0V82_23465</name>
</gene>
<reference evidence="1 2" key="1">
    <citation type="submission" date="2017-12" db="EMBL/GenBank/DDBJ databases">
        <title>Genomes of bacteria within cyanobacterial aggregates.</title>
        <authorList>
            <person name="Cai H."/>
        </authorList>
    </citation>
    <scope>NUCLEOTIDE SEQUENCE [LARGE SCALE GENOMIC DNA]</scope>
    <source>
        <strain evidence="1 2">TH16</strain>
        <plasmid evidence="1 2">unnamed1</plasmid>
    </source>
</reference>
<organism evidence="1 2">
    <name type="scientific">Niveispirillum cyanobacteriorum</name>
    <dbReference type="NCBI Taxonomy" id="1612173"/>
    <lineage>
        <taxon>Bacteria</taxon>
        <taxon>Pseudomonadati</taxon>
        <taxon>Pseudomonadota</taxon>
        <taxon>Alphaproteobacteria</taxon>
        <taxon>Rhodospirillales</taxon>
        <taxon>Azospirillaceae</taxon>
        <taxon>Niveispirillum</taxon>
    </lineage>
</organism>
<keyword evidence="2" id="KW-1185">Reference proteome</keyword>
<keyword evidence="1" id="KW-0614">Plasmid</keyword>
<evidence type="ECO:0008006" key="3">
    <source>
        <dbReference type="Google" id="ProtNLM"/>
    </source>
</evidence>
<dbReference type="KEGG" id="ncb:C0V82_23465"/>
<sequence>MLLVSAWIVSLHYSSSHPMRLLSALTLLLLLTLPSLAGVAGLSDQPTAFPPGEGALWLGLEVPEDSVAAVSVGMRPVKPLAVTVRQGDWGAQTDVTLELAEARGLLPNLVLDSSGHGGDMTGRLDSLLLGWTRGGVEVTAGAARSGMGDVRPVLQVVLPVKTPVPFINDTWIRAGVGGVDGPMLGAGWSPEPGRMLSITWLRDRGLVAGITEQIAGDDLAQPYFGRSRQPDAGAWTDIGPFMSPGGALHAALADQHPTSDRVSVASHRLGLPGVSARLYAPDLRKWKRHRISAAEIRRGTRFERALTPEKLAHRWEMTLDATMEVEAGPRGYPAASRASAGAQLHLLPWSGLILTAEGRAANASNIPLPRWYPPSKGRDDAALYLYRRFSLDRAQMAFVHAVTPSLDVLAEIGHLDPMYGGGGGELRYQQLTARWSLGLAAHHVWKRPPSVETLYRGSGRTTGFVTAGWEGRDGGSRSELSFGRYMAGDLGMTFTLRRQFGSGLELGMDATATTRSSRLGLSVTLPLIGLGQHVETLARVKVRPLAREYAERLDRAITLSDLRHAAGYARVVGDWDKGFRRR</sequence>
<geneLocation type="plasmid" evidence="1 2">
    <name>unnamed1</name>
</geneLocation>
<accession>A0A2K9NJS5</accession>
<dbReference type="Proteomes" id="UP000234752">
    <property type="component" value="Plasmid unnamed1"/>
</dbReference>
<protein>
    <recommendedName>
        <fullName evidence="3">YjbH domain-containing protein</fullName>
    </recommendedName>
</protein>
<dbReference type="Pfam" id="PF06082">
    <property type="entry name" value="YjbH"/>
    <property type="match status" value="1"/>
</dbReference>
<dbReference type="EMBL" id="CP025613">
    <property type="protein sequence ID" value="AUN33332.1"/>
    <property type="molecule type" value="Genomic_DNA"/>
</dbReference>
<proteinExistence type="predicted"/>
<name>A0A2K9NJS5_9PROT</name>
<dbReference type="InterPro" id="IPR010344">
    <property type="entry name" value="YbjH"/>
</dbReference>
<dbReference type="AlphaFoldDB" id="A0A2K9NJS5"/>
<evidence type="ECO:0000313" key="2">
    <source>
        <dbReference type="Proteomes" id="UP000234752"/>
    </source>
</evidence>
<evidence type="ECO:0000313" key="1">
    <source>
        <dbReference type="EMBL" id="AUN33332.1"/>
    </source>
</evidence>